<dbReference type="HOGENOM" id="CLU_069326_1_0_7"/>
<dbReference type="SMART" id="SM00028">
    <property type="entry name" value="TPR"/>
    <property type="match status" value="4"/>
</dbReference>
<feature type="repeat" description="TPR" evidence="1">
    <location>
        <begin position="192"/>
        <end position="225"/>
    </location>
</feature>
<dbReference type="KEGG" id="daf:Desaf_2115"/>
<dbReference type="AlphaFoldDB" id="F3Z3Z2"/>
<evidence type="ECO:0000313" key="3">
    <source>
        <dbReference type="EMBL" id="EGJ50444.1"/>
    </source>
</evidence>
<feature type="region of interest" description="Disordered" evidence="2">
    <location>
        <begin position="261"/>
        <end position="291"/>
    </location>
</feature>
<dbReference type="RefSeq" id="WP_014260187.1">
    <property type="nucleotide sequence ID" value="NC_016629.1"/>
</dbReference>
<dbReference type="EMBL" id="CP003221">
    <property type="protein sequence ID" value="EGJ50444.1"/>
    <property type="molecule type" value="Genomic_DNA"/>
</dbReference>
<dbReference type="InterPro" id="IPR011990">
    <property type="entry name" value="TPR-like_helical_dom_sf"/>
</dbReference>
<feature type="compositionally biased region" description="Polar residues" evidence="2">
    <location>
        <begin position="8"/>
        <end position="21"/>
    </location>
</feature>
<sequence length="291" mass="33921">MERIKGIFSTQGMEGTSTGSTTRQVIRKQYWSALELDGEIIEVQPLNANYVPSGPKKHVAKSQFLEQFNAEPEFYVSTVLPRMRELEKTLRRGETHRQGGEAYSAEFEFNSALKVDEENVRATFGLGLTYMDRGDTLKAEDILRRLVNLEAAFDSRHKHLFNEFGINLRKNHMFGQALEYYERAQELSDSDDHLLVNIARLHFERGDIRKCILHLKEALELNPEQDEARQFWSFLQRRGQLDGPLQDMDLNKELARLKAERKQRIESKRQKRKQNTSDEDLSVKVYKPDFP</sequence>
<dbReference type="Pfam" id="PF13181">
    <property type="entry name" value="TPR_8"/>
    <property type="match status" value="1"/>
</dbReference>
<dbReference type="STRING" id="690850.Desaf_2115"/>
<dbReference type="Proteomes" id="UP000007844">
    <property type="component" value="Chromosome"/>
</dbReference>
<protein>
    <submittedName>
        <fullName evidence="3">Tetratricopeptide TPR_1 repeat-containing protein</fullName>
    </submittedName>
</protein>
<dbReference type="SUPFAM" id="SSF48452">
    <property type="entry name" value="TPR-like"/>
    <property type="match status" value="1"/>
</dbReference>
<evidence type="ECO:0000313" key="4">
    <source>
        <dbReference type="Proteomes" id="UP000007844"/>
    </source>
</evidence>
<evidence type="ECO:0000256" key="1">
    <source>
        <dbReference type="PROSITE-ProRule" id="PRU00339"/>
    </source>
</evidence>
<proteinExistence type="predicted"/>
<name>F3Z3Z2_DESAF</name>
<keyword evidence="4" id="KW-1185">Reference proteome</keyword>
<dbReference type="Gene3D" id="1.25.40.10">
    <property type="entry name" value="Tetratricopeptide repeat domain"/>
    <property type="match status" value="2"/>
</dbReference>
<gene>
    <name evidence="3" type="ORF">Desaf_2115</name>
</gene>
<dbReference type="eggNOG" id="COG0457">
    <property type="taxonomic scope" value="Bacteria"/>
</dbReference>
<feature type="region of interest" description="Disordered" evidence="2">
    <location>
        <begin position="1"/>
        <end position="21"/>
    </location>
</feature>
<dbReference type="PROSITE" id="PS50005">
    <property type="entry name" value="TPR"/>
    <property type="match status" value="1"/>
</dbReference>
<organism evidence="3 4">
    <name type="scientific">Desulfocurvibacter africanus subsp. africanus str. Walvis Bay</name>
    <dbReference type="NCBI Taxonomy" id="690850"/>
    <lineage>
        <taxon>Bacteria</taxon>
        <taxon>Pseudomonadati</taxon>
        <taxon>Thermodesulfobacteriota</taxon>
        <taxon>Desulfovibrionia</taxon>
        <taxon>Desulfovibrionales</taxon>
        <taxon>Desulfovibrionaceae</taxon>
        <taxon>Desulfocurvibacter</taxon>
    </lineage>
</organism>
<accession>F3Z3Z2</accession>
<reference evidence="3 4" key="1">
    <citation type="journal article" date="2011" name="J. Bacteriol.">
        <title>Genome sequence of the mercury-methylating and pleomorphic Desulfovibrio africanus Strain Walvis Bay.</title>
        <authorList>
            <person name="Brown S.D."/>
            <person name="Wall J.D."/>
            <person name="Kucken A.M."/>
            <person name="Gilmour C.C."/>
            <person name="Podar M."/>
            <person name="Brandt C.C."/>
            <person name="Teshima H."/>
            <person name="Detter J.C."/>
            <person name="Han C.S."/>
            <person name="Land M.L."/>
            <person name="Lucas S."/>
            <person name="Han J."/>
            <person name="Pennacchio L."/>
            <person name="Nolan M."/>
            <person name="Pitluck S."/>
            <person name="Woyke T."/>
            <person name="Goodwin L."/>
            <person name="Palumbo A.V."/>
            <person name="Elias D.A."/>
        </authorList>
    </citation>
    <scope>NUCLEOTIDE SEQUENCE [LARGE SCALE GENOMIC DNA]</scope>
    <source>
        <strain evidence="3 4">Walvis Bay</strain>
    </source>
</reference>
<evidence type="ECO:0000256" key="2">
    <source>
        <dbReference type="SAM" id="MobiDB-lite"/>
    </source>
</evidence>
<keyword evidence="1" id="KW-0802">TPR repeat</keyword>
<dbReference type="InterPro" id="IPR019734">
    <property type="entry name" value="TPR_rpt"/>
</dbReference>